<protein>
    <submittedName>
        <fullName evidence="3">Cell division protein FtsZ</fullName>
    </submittedName>
</protein>
<organism evidence="3 4">
    <name type="scientific">Fusobacterium pseudoperiodonticum</name>
    <dbReference type="NCBI Taxonomy" id="2663009"/>
    <lineage>
        <taxon>Bacteria</taxon>
        <taxon>Fusobacteriati</taxon>
        <taxon>Fusobacteriota</taxon>
        <taxon>Fusobacteriia</taxon>
        <taxon>Fusobacteriales</taxon>
        <taxon>Fusobacteriaceae</taxon>
        <taxon>Fusobacterium</taxon>
    </lineage>
</organism>
<gene>
    <name evidence="3" type="ORF">CTM98_11035</name>
</gene>
<dbReference type="AlphaFoldDB" id="A0A2D3PTW5"/>
<accession>A0A2D3PTW5</accession>
<evidence type="ECO:0000256" key="1">
    <source>
        <dbReference type="ARBA" id="ARBA00022741"/>
    </source>
</evidence>
<evidence type="ECO:0000256" key="2">
    <source>
        <dbReference type="ARBA" id="ARBA00023134"/>
    </source>
</evidence>
<dbReference type="Gene3D" id="3.30.1330.20">
    <property type="entry name" value="Tubulin/FtsZ, C-terminal domain"/>
    <property type="match status" value="1"/>
</dbReference>
<dbReference type="RefSeq" id="WP_100027034.1">
    <property type="nucleotide sequence ID" value="NZ_CP024704.1"/>
</dbReference>
<dbReference type="SUPFAM" id="SSF55307">
    <property type="entry name" value="Tubulin C-terminal domain-like"/>
    <property type="match status" value="1"/>
</dbReference>
<name>A0A2D3PTW5_9FUSO</name>
<evidence type="ECO:0000313" key="3">
    <source>
        <dbReference type="EMBL" id="ATV71143.1"/>
    </source>
</evidence>
<proteinExistence type="predicted"/>
<keyword evidence="2" id="KW-0342">GTP-binding</keyword>
<dbReference type="Proteomes" id="UP000230781">
    <property type="component" value="Chromosome"/>
</dbReference>
<reference evidence="3 4" key="1">
    <citation type="submission" date="2017-11" db="EMBL/GenBank/DDBJ databases">
        <title>Genome sequencing of Fusobacterium periodonticum KCOM 2555.</title>
        <authorList>
            <person name="Kook J.-K."/>
            <person name="Park S.-N."/>
            <person name="Lim Y.K."/>
        </authorList>
    </citation>
    <scope>NUCLEOTIDE SEQUENCE [LARGE SCALE GENOMIC DNA]</scope>
    <source>
        <strain evidence="3 4">KCOM 2555</strain>
    </source>
</reference>
<dbReference type="InterPro" id="IPR008280">
    <property type="entry name" value="Tub_FtsZ_C"/>
</dbReference>
<dbReference type="GO" id="GO:0051301">
    <property type="term" value="P:cell division"/>
    <property type="evidence" value="ECO:0007669"/>
    <property type="project" value="UniProtKB-KW"/>
</dbReference>
<keyword evidence="3" id="KW-0131">Cell cycle</keyword>
<dbReference type="GO" id="GO:0005525">
    <property type="term" value="F:GTP binding"/>
    <property type="evidence" value="ECO:0007669"/>
    <property type="project" value="UniProtKB-KW"/>
</dbReference>
<sequence>MQEKLKIITIGDYNISILKNYFKDNENIEFLKLALDESIDNLNTNFSKRDIVFLRTNTENLEKLLEVGKALKEKEIITLTVLEEKIVMKNKEVLEETINAIFPVNKKNDIENLFLELIKMIYNIIFERCYINLDVEDVRSMLRDSGITIFGRLNINKNISEEDIIKNISYPFYPKNLKDSKKLLIFLDTLEGFVLTEGELITDILKNETSQNIEDMLFSIRMSNNLKNRIECYFIASKFVEE</sequence>
<keyword evidence="1" id="KW-0547">Nucleotide-binding</keyword>
<keyword evidence="3" id="KW-0132">Cell division</keyword>
<evidence type="ECO:0000313" key="4">
    <source>
        <dbReference type="Proteomes" id="UP000230781"/>
    </source>
</evidence>
<dbReference type="InterPro" id="IPR037103">
    <property type="entry name" value="Tubulin/FtsZ-like_C"/>
</dbReference>
<dbReference type="EMBL" id="CP024704">
    <property type="protein sequence ID" value="ATV71143.1"/>
    <property type="molecule type" value="Genomic_DNA"/>
</dbReference>